<sequence>MFRSSLRGPAIRQHVKSQIRNQSTFRQIVKAPIFKSIFLTLLFGSVTIDLMRSRKNLEALESAYRSKIMIYEDLLEKLENGENVDISKELRLANSLTKNMYNSVTDVEFDERLEKFVTEADSLESEIETKNQTREVPVPVVVQRPAPSSDNTPKSSPPPTKLETSKFL</sequence>
<name>A0ABP0EF02_9ASCO</name>
<dbReference type="Pfam" id="PF17254">
    <property type="entry name" value="DUF5321"/>
    <property type="match status" value="1"/>
</dbReference>
<keyword evidence="3" id="KW-1185">Reference proteome</keyword>
<feature type="region of interest" description="Disordered" evidence="1">
    <location>
        <begin position="124"/>
        <end position="168"/>
    </location>
</feature>
<evidence type="ECO:0000313" key="2">
    <source>
        <dbReference type="EMBL" id="CAK7912319.1"/>
    </source>
</evidence>
<protein>
    <submittedName>
        <fullName evidence="2">Uncharacterized protein</fullName>
    </submittedName>
</protein>
<gene>
    <name evidence="2" type="ORF">CAAN4_F06436</name>
</gene>
<dbReference type="Proteomes" id="UP001497600">
    <property type="component" value="Chromosome F"/>
</dbReference>
<dbReference type="InterPro" id="IPR035213">
    <property type="entry name" value="DUF5321"/>
</dbReference>
<proteinExistence type="predicted"/>
<organism evidence="2 3">
    <name type="scientific">[Candida] anglica</name>
    <dbReference type="NCBI Taxonomy" id="148631"/>
    <lineage>
        <taxon>Eukaryota</taxon>
        <taxon>Fungi</taxon>
        <taxon>Dikarya</taxon>
        <taxon>Ascomycota</taxon>
        <taxon>Saccharomycotina</taxon>
        <taxon>Pichiomycetes</taxon>
        <taxon>Debaryomycetaceae</taxon>
        <taxon>Kurtzmaniella</taxon>
    </lineage>
</organism>
<dbReference type="EMBL" id="OZ004258">
    <property type="protein sequence ID" value="CAK7912319.1"/>
    <property type="molecule type" value="Genomic_DNA"/>
</dbReference>
<accession>A0ABP0EF02</accession>
<evidence type="ECO:0000313" key="3">
    <source>
        <dbReference type="Proteomes" id="UP001497600"/>
    </source>
</evidence>
<evidence type="ECO:0000256" key="1">
    <source>
        <dbReference type="SAM" id="MobiDB-lite"/>
    </source>
</evidence>
<reference evidence="2 3" key="1">
    <citation type="submission" date="2024-01" db="EMBL/GenBank/DDBJ databases">
        <authorList>
            <consortium name="Genoscope - CEA"/>
            <person name="William W."/>
        </authorList>
    </citation>
    <scope>NUCLEOTIDE SEQUENCE [LARGE SCALE GENOMIC DNA]</scope>
    <source>
        <strain evidence="2 3">29B2s-10</strain>
    </source>
</reference>